<dbReference type="InterPro" id="IPR002130">
    <property type="entry name" value="Cyclophilin-type_PPIase_dom"/>
</dbReference>
<keyword evidence="4" id="KW-0732">Signal</keyword>
<name>A0A839UJ34_9GAMM</name>
<evidence type="ECO:0000256" key="2">
    <source>
        <dbReference type="ARBA" id="ARBA00023110"/>
    </source>
</evidence>
<dbReference type="Proteomes" id="UP000559987">
    <property type="component" value="Unassembled WGS sequence"/>
</dbReference>
<organism evidence="6 7">
    <name type="scientific">Simiduia aestuariiviva</name>
    <dbReference type="NCBI Taxonomy" id="1510459"/>
    <lineage>
        <taxon>Bacteria</taxon>
        <taxon>Pseudomonadati</taxon>
        <taxon>Pseudomonadota</taxon>
        <taxon>Gammaproteobacteria</taxon>
        <taxon>Cellvibrionales</taxon>
        <taxon>Cellvibrionaceae</taxon>
        <taxon>Simiduia</taxon>
    </lineage>
</organism>
<dbReference type="Gene3D" id="2.40.100.10">
    <property type="entry name" value="Cyclophilin-like"/>
    <property type="match status" value="1"/>
</dbReference>
<dbReference type="SUPFAM" id="SSF50891">
    <property type="entry name" value="Cyclophilin-like"/>
    <property type="match status" value="1"/>
</dbReference>
<dbReference type="EMBL" id="JACHXZ010000002">
    <property type="protein sequence ID" value="MBB3168104.1"/>
    <property type="molecule type" value="Genomic_DNA"/>
</dbReference>
<dbReference type="InterPro" id="IPR020892">
    <property type="entry name" value="Cyclophilin-type_PPIase_CS"/>
</dbReference>
<evidence type="ECO:0000256" key="3">
    <source>
        <dbReference type="ARBA" id="ARBA00023235"/>
    </source>
</evidence>
<evidence type="ECO:0000313" key="6">
    <source>
        <dbReference type="EMBL" id="MBB3168104.1"/>
    </source>
</evidence>
<accession>A0A839UJ34</accession>
<comment type="catalytic activity">
    <reaction evidence="4">
        <text>[protein]-peptidylproline (omega=180) = [protein]-peptidylproline (omega=0)</text>
        <dbReference type="Rhea" id="RHEA:16237"/>
        <dbReference type="Rhea" id="RHEA-COMP:10747"/>
        <dbReference type="Rhea" id="RHEA-COMP:10748"/>
        <dbReference type="ChEBI" id="CHEBI:83833"/>
        <dbReference type="ChEBI" id="CHEBI:83834"/>
        <dbReference type="EC" id="5.2.1.8"/>
    </reaction>
</comment>
<dbReference type="PROSITE" id="PS00170">
    <property type="entry name" value="CSA_PPIASE_1"/>
    <property type="match status" value="1"/>
</dbReference>
<keyword evidence="2 4" id="KW-0697">Rotamase</keyword>
<dbReference type="GO" id="GO:0003755">
    <property type="term" value="F:peptidyl-prolyl cis-trans isomerase activity"/>
    <property type="evidence" value="ECO:0007669"/>
    <property type="project" value="UniProtKB-UniRule"/>
</dbReference>
<dbReference type="InterPro" id="IPR029000">
    <property type="entry name" value="Cyclophilin-like_dom_sf"/>
</dbReference>
<feature type="domain" description="PPIase cyclophilin-type" evidence="5">
    <location>
        <begin position="27"/>
        <end position="183"/>
    </location>
</feature>
<reference evidence="6 7" key="1">
    <citation type="submission" date="2020-08" db="EMBL/GenBank/DDBJ databases">
        <title>Genomic Encyclopedia of Type Strains, Phase III (KMG-III): the genomes of soil and plant-associated and newly described type strains.</title>
        <authorList>
            <person name="Whitman W."/>
        </authorList>
    </citation>
    <scope>NUCLEOTIDE SEQUENCE [LARGE SCALE GENOMIC DNA]</scope>
    <source>
        <strain evidence="6 7">CECT 8571</strain>
    </source>
</reference>
<sequence length="184" mass="20003">MTRFILGLILTCFSLASVAANPKVKFETDLGDIVLEVFADKAPATADNFLSYVDSGFYDGTIFHRVIPGFVVQGGGFTFDFTKKPVREPVVNESHNGLKNYYGFLSMARTSHPDSATSQFFINVNVAGNAHLDAGKNKAGYAVFAKVISGIDVVDAITREPRGAIRAFPEAPNTPVRILKARRL</sequence>
<dbReference type="AlphaFoldDB" id="A0A839UJ34"/>
<feature type="signal peptide" evidence="4">
    <location>
        <begin position="1"/>
        <end position="19"/>
    </location>
</feature>
<evidence type="ECO:0000259" key="5">
    <source>
        <dbReference type="PROSITE" id="PS50072"/>
    </source>
</evidence>
<comment type="function">
    <text evidence="4">PPIases accelerate the folding of proteins. It catalyzes the cis-trans isomerization of proline imidic peptide bonds in oligopeptides.</text>
</comment>
<dbReference type="EC" id="5.2.1.8" evidence="4"/>
<dbReference type="InterPro" id="IPR044665">
    <property type="entry name" value="E_coli_cyclophilin_A-like"/>
</dbReference>
<feature type="chain" id="PRO_5033092913" description="Peptidyl-prolyl cis-trans isomerase" evidence="4">
    <location>
        <begin position="20"/>
        <end position="184"/>
    </location>
</feature>
<protein>
    <recommendedName>
        <fullName evidence="4">Peptidyl-prolyl cis-trans isomerase</fullName>
        <shortName evidence="4">PPIase</shortName>
        <ecNumber evidence="4">5.2.1.8</ecNumber>
    </recommendedName>
</protein>
<dbReference type="Pfam" id="PF00160">
    <property type="entry name" value="Pro_isomerase"/>
    <property type="match status" value="1"/>
</dbReference>
<dbReference type="PANTHER" id="PTHR43246">
    <property type="entry name" value="PEPTIDYL-PROLYL CIS-TRANS ISOMERASE CYP38, CHLOROPLASTIC"/>
    <property type="match status" value="1"/>
</dbReference>
<comment type="caution">
    <text evidence="6">The sequence shown here is derived from an EMBL/GenBank/DDBJ whole genome shotgun (WGS) entry which is preliminary data.</text>
</comment>
<evidence type="ECO:0000256" key="4">
    <source>
        <dbReference type="RuleBase" id="RU363019"/>
    </source>
</evidence>
<gene>
    <name evidence="6" type="ORF">FHS30_001288</name>
</gene>
<dbReference type="PROSITE" id="PS50072">
    <property type="entry name" value="CSA_PPIASE_2"/>
    <property type="match status" value="1"/>
</dbReference>
<keyword evidence="3 4" id="KW-0413">Isomerase</keyword>
<keyword evidence="7" id="KW-1185">Reference proteome</keyword>
<evidence type="ECO:0000313" key="7">
    <source>
        <dbReference type="Proteomes" id="UP000559987"/>
    </source>
</evidence>
<dbReference type="PRINTS" id="PR00153">
    <property type="entry name" value="CSAPPISMRASE"/>
</dbReference>
<comment type="similarity">
    <text evidence="1 4">Belongs to the cyclophilin-type PPIase family.</text>
</comment>
<proteinExistence type="inferred from homology"/>
<dbReference type="RefSeq" id="WP_183909535.1">
    <property type="nucleotide sequence ID" value="NZ_JACHXZ010000002.1"/>
</dbReference>
<dbReference type="GO" id="GO:0006457">
    <property type="term" value="P:protein folding"/>
    <property type="evidence" value="ECO:0007669"/>
    <property type="project" value="InterPro"/>
</dbReference>
<evidence type="ECO:0000256" key="1">
    <source>
        <dbReference type="ARBA" id="ARBA00007365"/>
    </source>
</evidence>